<dbReference type="InterPro" id="IPR002201">
    <property type="entry name" value="Glyco_trans_9"/>
</dbReference>
<comment type="caution">
    <text evidence="3">The sequence shown here is derived from an EMBL/GenBank/DDBJ whole genome shotgun (WGS) entry which is preliminary data.</text>
</comment>
<dbReference type="PANTHER" id="PTHR30160">
    <property type="entry name" value="TETRAACYLDISACCHARIDE 4'-KINASE-RELATED"/>
    <property type="match status" value="1"/>
</dbReference>
<accession>A0A7V2ATY4</accession>
<dbReference type="Gene3D" id="3.40.50.2000">
    <property type="entry name" value="Glycogen Phosphorylase B"/>
    <property type="match status" value="2"/>
</dbReference>
<dbReference type="AlphaFoldDB" id="A0A7V2ATY4"/>
<name>A0A7V2ATY4_UNCEI</name>
<dbReference type="Proteomes" id="UP000886069">
    <property type="component" value="Unassembled WGS sequence"/>
</dbReference>
<evidence type="ECO:0000313" key="3">
    <source>
        <dbReference type="EMBL" id="HER43223.1"/>
    </source>
</evidence>
<sequence length="361" mass="40960">MREDEQRGTMLPRAFSFFLKRMGKSHPFVLPADLINSRELLLIDSGDPTDLLFASPLVAYFDRNHPQTSMTLLVHGPDAEIAKSVMDIKRMITYERKQMHIYNADYMTLLKSLKKRMVDSVILLGKGFSLERYLIAFASGAAIRIGFENPLAFPFLNCEIRFTEETYEGNKMSKVLNSIGLRPDDSWSSIRLSQREMNRAKQMIHFRKPGKDYLTVGIDPGRGKTKHHVIPEIIAYLANNLASRRKVKFLVLTHPWDDGMIESFTGTLKSEVIDLKPSKANETIALLSQCDLFLSGNTNLFHFAAALDVPTIGLFTKYDDRKWIPDGAPRVRIFKGELGEKLPLKSFLSNVEDVLCADVKV</sequence>
<protein>
    <submittedName>
        <fullName evidence="3">Lipopolysaccharide heptosyltransferase family protein</fullName>
    </submittedName>
</protein>
<keyword evidence="2" id="KW-0808">Transferase</keyword>
<gene>
    <name evidence="3" type="ORF">ENO08_02040</name>
</gene>
<dbReference type="GO" id="GO:0008713">
    <property type="term" value="F:ADP-heptose-lipopolysaccharide heptosyltransferase activity"/>
    <property type="evidence" value="ECO:0007669"/>
    <property type="project" value="TreeGrafter"/>
</dbReference>
<proteinExistence type="predicted"/>
<evidence type="ECO:0000256" key="2">
    <source>
        <dbReference type="ARBA" id="ARBA00022679"/>
    </source>
</evidence>
<dbReference type="CDD" id="cd03789">
    <property type="entry name" value="GT9_LPS_heptosyltransferase"/>
    <property type="match status" value="1"/>
</dbReference>
<organism evidence="3">
    <name type="scientific">Eiseniibacteriota bacterium</name>
    <dbReference type="NCBI Taxonomy" id="2212470"/>
    <lineage>
        <taxon>Bacteria</taxon>
        <taxon>Candidatus Eiseniibacteriota</taxon>
    </lineage>
</organism>
<dbReference type="GO" id="GO:0005829">
    <property type="term" value="C:cytosol"/>
    <property type="evidence" value="ECO:0007669"/>
    <property type="project" value="TreeGrafter"/>
</dbReference>
<dbReference type="Pfam" id="PF01075">
    <property type="entry name" value="Glyco_transf_9"/>
    <property type="match status" value="1"/>
</dbReference>
<dbReference type="EMBL" id="DSEC01000144">
    <property type="protein sequence ID" value="HER43223.1"/>
    <property type="molecule type" value="Genomic_DNA"/>
</dbReference>
<evidence type="ECO:0000256" key="1">
    <source>
        <dbReference type="ARBA" id="ARBA00022676"/>
    </source>
</evidence>
<dbReference type="InterPro" id="IPR051199">
    <property type="entry name" value="LPS_LOS_Heptosyltrfase"/>
</dbReference>
<dbReference type="GO" id="GO:0009244">
    <property type="term" value="P:lipopolysaccharide core region biosynthetic process"/>
    <property type="evidence" value="ECO:0007669"/>
    <property type="project" value="TreeGrafter"/>
</dbReference>
<dbReference type="SUPFAM" id="SSF53756">
    <property type="entry name" value="UDP-Glycosyltransferase/glycogen phosphorylase"/>
    <property type="match status" value="1"/>
</dbReference>
<reference evidence="3" key="1">
    <citation type="journal article" date="2020" name="mSystems">
        <title>Genome- and Community-Level Interaction Insights into Carbon Utilization and Element Cycling Functions of Hydrothermarchaeota in Hydrothermal Sediment.</title>
        <authorList>
            <person name="Zhou Z."/>
            <person name="Liu Y."/>
            <person name="Xu W."/>
            <person name="Pan J."/>
            <person name="Luo Z.H."/>
            <person name="Li M."/>
        </authorList>
    </citation>
    <scope>NUCLEOTIDE SEQUENCE [LARGE SCALE GENOMIC DNA]</scope>
    <source>
        <strain evidence="3">SpSt-1233</strain>
    </source>
</reference>
<keyword evidence="1" id="KW-0328">Glycosyltransferase</keyword>